<organism evidence="2 3">
    <name type="scientific">Batillaria attramentaria</name>
    <dbReference type="NCBI Taxonomy" id="370345"/>
    <lineage>
        <taxon>Eukaryota</taxon>
        <taxon>Metazoa</taxon>
        <taxon>Spiralia</taxon>
        <taxon>Lophotrochozoa</taxon>
        <taxon>Mollusca</taxon>
        <taxon>Gastropoda</taxon>
        <taxon>Caenogastropoda</taxon>
        <taxon>Sorbeoconcha</taxon>
        <taxon>Cerithioidea</taxon>
        <taxon>Batillariidae</taxon>
        <taxon>Batillaria</taxon>
    </lineage>
</organism>
<keyword evidence="3" id="KW-1185">Reference proteome</keyword>
<evidence type="ECO:0000256" key="1">
    <source>
        <dbReference type="SAM" id="MobiDB-lite"/>
    </source>
</evidence>
<evidence type="ECO:0000313" key="3">
    <source>
        <dbReference type="Proteomes" id="UP001519460"/>
    </source>
</evidence>
<dbReference type="EMBL" id="JACVVK020000088">
    <property type="protein sequence ID" value="KAK7493972.1"/>
    <property type="molecule type" value="Genomic_DNA"/>
</dbReference>
<accession>A0ABD0L3Q8</accession>
<evidence type="ECO:0000313" key="2">
    <source>
        <dbReference type="EMBL" id="KAK7493972.1"/>
    </source>
</evidence>
<reference evidence="2 3" key="1">
    <citation type="journal article" date="2023" name="Sci. Data">
        <title>Genome assembly of the Korean intertidal mud-creeper Batillaria attramentaria.</title>
        <authorList>
            <person name="Patra A.K."/>
            <person name="Ho P.T."/>
            <person name="Jun S."/>
            <person name="Lee S.J."/>
            <person name="Kim Y."/>
            <person name="Won Y.J."/>
        </authorList>
    </citation>
    <scope>NUCLEOTIDE SEQUENCE [LARGE SCALE GENOMIC DNA]</scope>
    <source>
        <strain evidence="2">Wonlab-2016</strain>
    </source>
</reference>
<name>A0ABD0L3Q8_9CAEN</name>
<sequence length="132" mass="14862">MFGLVPARPINYARHSLSGTYLLTFLLDQWQKFQTRGQCCWRRSSRAPVGLYEAQSKARVFLCETGMAPCLTVTGKVTLNSYTEGVVKSERKEHKQRGCTESSDRKPGDGGEKISFREILAELLLAIIKHNP</sequence>
<dbReference type="Proteomes" id="UP001519460">
    <property type="component" value="Unassembled WGS sequence"/>
</dbReference>
<feature type="region of interest" description="Disordered" evidence="1">
    <location>
        <begin position="88"/>
        <end position="112"/>
    </location>
</feature>
<dbReference type="AlphaFoldDB" id="A0ABD0L3Q8"/>
<proteinExistence type="predicted"/>
<gene>
    <name evidence="2" type="ORF">BaRGS_00014854</name>
</gene>
<protein>
    <submittedName>
        <fullName evidence="2">Uncharacterized protein</fullName>
    </submittedName>
</protein>
<comment type="caution">
    <text evidence="2">The sequence shown here is derived from an EMBL/GenBank/DDBJ whole genome shotgun (WGS) entry which is preliminary data.</text>
</comment>